<name>A0A919W239_9ACTN</name>
<dbReference type="Proteomes" id="UP000680865">
    <property type="component" value="Unassembled WGS sequence"/>
</dbReference>
<reference evidence="1" key="1">
    <citation type="submission" date="2021-03" db="EMBL/GenBank/DDBJ databases">
        <title>Whole genome shotgun sequence of Actinoplanes consettensis NBRC 14913.</title>
        <authorList>
            <person name="Komaki H."/>
            <person name="Tamura T."/>
        </authorList>
    </citation>
    <scope>NUCLEOTIDE SEQUENCE</scope>
    <source>
        <strain evidence="1">NBRC 14913</strain>
    </source>
</reference>
<dbReference type="EMBL" id="BOQP01000071">
    <property type="protein sequence ID" value="GIM84769.1"/>
    <property type="molecule type" value="Genomic_DNA"/>
</dbReference>
<keyword evidence="2" id="KW-1185">Reference proteome</keyword>
<gene>
    <name evidence="1" type="ORF">Aco04nite_93060</name>
</gene>
<accession>A0A919W239</accession>
<comment type="caution">
    <text evidence="1">The sequence shown here is derived from an EMBL/GenBank/DDBJ whole genome shotgun (WGS) entry which is preliminary data.</text>
</comment>
<dbReference type="RefSeq" id="WP_213003581.1">
    <property type="nucleotide sequence ID" value="NZ_BAAATW010000011.1"/>
</dbReference>
<dbReference type="AlphaFoldDB" id="A0A919W239"/>
<sequence length="65" mass="7151">MTIPGQPQPGTPVSVHITVQVGDDTREFDAVAATDTNGFKVAEGLLTGLREEAKEWLWASQDRRR</sequence>
<organism evidence="1 2">
    <name type="scientific">Winogradskya consettensis</name>
    <dbReference type="NCBI Taxonomy" id="113560"/>
    <lineage>
        <taxon>Bacteria</taxon>
        <taxon>Bacillati</taxon>
        <taxon>Actinomycetota</taxon>
        <taxon>Actinomycetes</taxon>
        <taxon>Micromonosporales</taxon>
        <taxon>Micromonosporaceae</taxon>
        <taxon>Winogradskya</taxon>
    </lineage>
</organism>
<evidence type="ECO:0000313" key="2">
    <source>
        <dbReference type="Proteomes" id="UP000680865"/>
    </source>
</evidence>
<protein>
    <submittedName>
        <fullName evidence="1">Uncharacterized protein</fullName>
    </submittedName>
</protein>
<evidence type="ECO:0000313" key="1">
    <source>
        <dbReference type="EMBL" id="GIM84769.1"/>
    </source>
</evidence>
<proteinExistence type="predicted"/>